<keyword evidence="2" id="KW-1185">Reference proteome</keyword>
<sequence length="139" mass="16275">MSCFLTTTRIPFYVRPYYKFIYIYIYKGNPKPFLKTNSFFFSLFQYCLKFCKMILHARRRRTTTSLVLLIIIFLFFSQEAQGRKLLVREKLEIVSSDDSTSPEKKPVITVGRRPVPYDHHDMGKPMRILGSVPSPGVGH</sequence>
<dbReference type="Proteomes" id="UP000827976">
    <property type="component" value="Chromosome 17"/>
</dbReference>
<protein>
    <submittedName>
        <fullName evidence="1">Uncharacterized protein</fullName>
    </submittedName>
</protein>
<name>A0ACB7UBM8_DIOAL</name>
<reference evidence="2" key="1">
    <citation type="journal article" date="2022" name="Nat. Commun.">
        <title>Chromosome evolution and the genetic basis of agronomically important traits in greater yam.</title>
        <authorList>
            <person name="Bredeson J.V."/>
            <person name="Lyons J.B."/>
            <person name="Oniyinde I.O."/>
            <person name="Okereke N.R."/>
            <person name="Kolade O."/>
            <person name="Nnabue I."/>
            <person name="Nwadili C.O."/>
            <person name="Hribova E."/>
            <person name="Parker M."/>
            <person name="Nwogha J."/>
            <person name="Shu S."/>
            <person name="Carlson J."/>
            <person name="Kariba R."/>
            <person name="Muthemba S."/>
            <person name="Knop K."/>
            <person name="Barton G.J."/>
            <person name="Sherwood A.V."/>
            <person name="Lopez-Montes A."/>
            <person name="Asiedu R."/>
            <person name="Jamnadass R."/>
            <person name="Muchugi A."/>
            <person name="Goodstein D."/>
            <person name="Egesi C.N."/>
            <person name="Featherston J."/>
            <person name="Asfaw A."/>
            <person name="Simpson G.G."/>
            <person name="Dolezel J."/>
            <person name="Hendre P.S."/>
            <person name="Van Deynze A."/>
            <person name="Kumar P.L."/>
            <person name="Obidiegwu J.E."/>
            <person name="Bhattacharjee R."/>
            <person name="Rokhsar D.S."/>
        </authorList>
    </citation>
    <scope>NUCLEOTIDE SEQUENCE [LARGE SCALE GENOMIC DNA]</scope>
    <source>
        <strain evidence="2">cv. TDa95/00328</strain>
    </source>
</reference>
<proteinExistence type="predicted"/>
<comment type="caution">
    <text evidence="1">The sequence shown here is derived from an EMBL/GenBank/DDBJ whole genome shotgun (WGS) entry which is preliminary data.</text>
</comment>
<evidence type="ECO:0000313" key="2">
    <source>
        <dbReference type="Proteomes" id="UP000827976"/>
    </source>
</evidence>
<evidence type="ECO:0000313" key="1">
    <source>
        <dbReference type="EMBL" id="KAH7657729.1"/>
    </source>
</evidence>
<accession>A0ACB7UBM8</accession>
<organism evidence="1 2">
    <name type="scientific">Dioscorea alata</name>
    <name type="common">Purple yam</name>
    <dbReference type="NCBI Taxonomy" id="55571"/>
    <lineage>
        <taxon>Eukaryota</taxon>
        <taxon>Viridiplantae</taxon>
        <taxon>Streptophyta</taxon>
        <taxon>Embryophyta</taxon>
        <taxon>Tracheophyta</taxon>
        <taxon>Spermatophyta</taxon>
        <taxon>Magnoliopsida</taxon>
        <taxon>Liliopsida</taxon>
        <taxon>Dioscoreales</taxon>
        <taxon>Dioscoreaceae</taxon>
        <taxon>Dioscorea</taxon>
    </lineage>
</organism>
<dbReference type="EMBL" id="CM037027">
    <property type="protein sequence ID" value="KAH7657729.1"/>
    <property type="molecule type" value="Genomic_DNA"/>
</dbReference>
<gene>
    <name evidence="1" type="ORF">IHE45_17G040500</name>
</gene>